<sequence length="67" mass="7373">PLATTCYGNRLRPPVAVTTYNHLLRQPLTTTCCNHLLSPPTVTTCPVTICYCSRFVQQVVASGYSSR</sequence>
<gene>
    <name evidence="1" type="ORF">WUBG_17743</name>
</gene>
<protein>
    <submittedName>
        <fullName evidence="1">Uncharacterized protein</fullName>
    </submittedName>
</protein>
<feature type="non-terminal residue" evidence="1">
    <location>
        <position position="1"/>
    </location>
</feature>
<evidence type="ECO:0000313" key="1">
    <source>
        <dbReference type="EMBL" id="EJW71350.1"/>
    </source>
</evidence>
<dbReference type="AlphaFoldDB" id="J9ABI6"/>
<organism evidence="1 2">
    <name type="scientific">Wuchereria bancrofti</name>
    <dbReference type="NCBI Taxonomy" id="6293"/>
    <lineage>
        <taxon>Eukaryota</taxon>
        <taxon>Metazoa</taxon>
        <taxon>Ecdysozoa</taxon>
        <taxon>Nematoda</taxon>
        <taxon>Chromadorea</taxon>
        <taxon>Rhabditida</taxon>
        <taxon>Spirurina</taxon>
        <taxon>Spiruromorpha</taxon>
        <taxon>Filarioidea</taxon>
        <taxon>Onchocercidae</taxon>
        <taxon>Wuchereria</taxon>
    </lineage>
</organism>
<reference evidence="2" key="1">
    <citation type="submission" date="2012-08" db="EMBL/GenBank/DDBJ databases">
        <title>The Genome Sequence of Wuchereria bancrofti.</title>
        <authorList>
            <person name="Nutman T.B."/>
            <person name="Fink D.L."/>
            <person name="Russ C."/>
            <person name="Young S."/>
            <person name="Zeng Q."/>
            <person name="Koehrsen M."/>
            <person name="Alvarado L."/>
            <person name="Berlin A."/>
            <person name="Chapman S.B."/>
            <person name="Chen Z."/>
            <person name="Freedman E."/>
            <person name="Gellesch M."/>
            <person name="Goldberg J."/>
            <person name="Griggs A."/>
            <person name="Gujja S."/>
            <person name="Heilman E.R."/>
            <person name="Heiman D."/>
            <person name="Hepburn T."/>
            <person name="Howarth C."/>
            <person name="Jen D."/>
            <person name="Larson L."/>
            <person name="Lewis B."/>
            <person name="Mehta T."/>
            <person name="Park D."/>
            <person name="Pearson M."/>
            <person name="Roberts A."/>
            <person name="Saif S."/>
            <person name="Shea T."/>
            <person name="Shenoy N."/>
            <person name="Sisk P."/>
            <person name="Stolte C."/>
            <person name="Sykes S."/>
            <person name="Walk T."/>
            <person name="White J."/>
            <person name="Yandava C."/>
            <person name="Haas B."/>
            <person name="Henn M.R."/>
            <person name="Nusbaum C."/>
            <person name="Birren B."/>
        </authorList>
    </citation>
    <scope>NUCLEOTIDE SEQUENCE [LARGE SCALE GENOMIC DNA]</scope>
    <source>
        <strain evidence="2">NA</strain>
    </source>
</reference>
<dbReference type="Proteomes" id="UP000004810">
    <property type="component" value="Unassembled WGS sequence"/>
</dbReference>
<dbReference type="EMBL" id="ADBV01018849">
    <property type="protein sequence ID" value="EJW71350.1"/>
    <property type="molecule type" value="Genomic_DNA"/>
</dbReference>
<name>J9ABI6_WUCBA</name>
<proteinExistence type="predicted"/>
<comment type="caution">
    <text evidence="1">The sequence shown here is derived from an EMBL/GenBank/DDBJ whole genome shotgun (WGS) entry which is preliminary data.</text>
</comment>
<evidence type="ECO:0000313" key="2">
    <source>
        <dbReference type="Proteomes" id="UP000004810"/>
    </source>
</evidence>
<accession>J9ABI6</accession>